<accession>A0A1E2UM70</accession>
<gene>
    <name evidence="2" type="ORF">A3196_02240</name>
</gene>
<comment type="caution">
    <text evidence="2">The sequence shown here is derived from an EMBL/GenBank/DDBJ whole genome shotgun (WGS) entry which is preliminary data.</text>
</comment>
<dbReference type="RefSeq" id="WP_069015114.1">
    <property type="nucleotide sequence ID" value="NZ_LVJW01000006.1"/>
</dbReference>
<evidence type="ECO:0000313" key="3">
    <source>
        <dbReference type="Proteomes" id="UP000094849"/>
    </source>
</evidence>
<evidence type="ECO:0000256" key="1">
    <source>
        <dbReference type="SAM" id="MobiDB-lite"/>
    </source>
</evidence>
<keyword evidence="3" id="KW-1185">Reference proteome</keyword>
<dbReference type="Proteomes" id="UP000094849">
    <property type="component" value="Unassembled WGS sequence"/>
</dbReference>
<feature type="compositionally biased region" description="Basic and acidic residues" evidence="1">
    <location>
        <begin position="1"/>
        <end position="11"/>
    </location>
</feature>
<proteinExistence type="predicted"/>
<dbReference type="EMBL" id="LVJZ01000003">
    <property type="protein sequence ID" value="ODB95672.1"/>
    <property type="molecule type" value="Genomic_DNA"/>
</dbReference>
<organism evidence="2 3">
    <name type="scientific">Candidatus Thiodiazotropha endoloripes</name>
    <dbReference type="NCBI Taxonomy" id="1818881"/>
    <lineage>
        <taxon>Bacteria</taxon>
        <taxon>Pseudomonadati</taxon>
        <taxon>Pseudomonadota</taxon>
        <taxon>Gammaproteobacteria</taxon>
        <taxon>Chromatiales</taxon>
        <taxon>Sedimenticolaceae</taxon>
        <taxon>Candidatus Thiodiazotropha</taxon>
    </lineage>
</organism>
<sequence length="66" mass="7250">MDFLAHKDTEHTVSNGGHARDLPTTGSMTSNPQHWGEALQEIYKVSGNGPAIQFARKKTTIKLISE</sequence>
<name>A0A1E2UM70_9GAMM</name>
<protein>
    <submittedName>
        <fullName evidence="2">Uncharacterized protein</fullName>
    </submittedName>
</protein>
<evidence type="ECO:0000313" key="2">
    <source>
        <dbReference type="EMBL" id="ODB95672.1"/>
    </source>
</evidence>
<dbReference type="AlphaFoldDB" id="A0A1E2UM70"/>
<dbReference type="OrthoDB" id="9779283at2"/>
<reference evidence="2 3" key="1">
    <citation type="submission" date="2016-03" db="EMBL/GenBank/DDBJ databases">
        <title>Chemosynthetic sulphur-oxidizing symbionts of marine invertebrate animals are capable of nitrogen fixation.</title>
        <authorList>
            <person name="Petersen J.M."/>
            <person name="Kemper A."/>
            <person name="Gruber-Vodicka H."/>
            <person name="Cardini U."/>
            <person name="Geest Mvander."/>
            <person name="Kleiner M."/>
            <person name="Bulgheresi S."/>
            <person name="Fussmann M."/>
            <person name="Herbold C."/>
            <person name="Seah B.K.B."/>
            <person name="Antony C.Paul."/>
            <person name="Liu D."/>
            <person name="Belitz A."/>
            <person name="Weber M."/>
        </authorList>
    </citation>
    <scope>NUCLEOTIDE SEQUENCE [LARGE SCALE GENOMIC DNA]</scope>
    <source>
        <strain evidence="2">G_D</strain>
    </source>
</reference>
<feature type="region of interest" description="Disordered" evidence="1">
    <location>
        <begin position="1"/>
        <end position="32"/>
    </location>
</feature>